<dbReference type="EMBL" id="BOOU01000048">
    <property type="protein sequence ID" value="GII78381.1"/>
    <property type="molecule type" value="Genomic_DNA"/>
</dbReference>
<evidence type="ECO:0000313" key="2">
    <source>
        <dbReference type="EMBL" id="GII78381.1"/>
    </source>
</evidence>
<dbReference type="Pfam" id="PF19372">
    <property type="entry name" value="DUF5947"/>
    <property type="match status" value="1"/>
</dbReference>
<name>A0A919R288_9ACTN</name>
<accession>A0A919R288</accession>
<organism evidence="2 3">
    <name type="scientific">Sphaerisporangium rufum</name>
    <dbReference type="NCBI Taxonomy" id="1381558"/>
    <lineage>
        <taxon>Bacteria</taxon>
        <taxon>Bacillati</taxon>
        <taxon>Actinomycetota</taxon>
        <taxon>Actinomycetes</taxon>
        <taxon>Streptosporangiales</taxon>
        <taxon>Streptosporangiaceae</taxon>
        <taxon>Sphaerisporangium</taxon>
    </lineage>
</organism>
<evidence type="ECO:0000256" key="1">
    <source>
        <dbReference type="SAM" id="MobiDB-lite"/>
    </source>
</evidence>
<feature type="compositionally biased region" description="Low complexity" evidence="1">
    <location>
        <begin position="272"/>
        <end position="286"/>
    </location>
</feature>
<sequence length="314" mass="31934">MNAGTGDRPDPRAARPDGVRAEGGRPDGGRVDGGRPDGARPDGARPDGARVDGGPAERGRAGSGAGLRRFVRPPRAAGGGTGTDCGLCAAPCGERHGHVVDLTGRALLCACQGCHLLLDRAAAAAGRYRAVPERHLALPEFRVDPADWEEMQIPVRTAFFFHNSTLGRYVAFYPSPGGATECLLPLRSFDRILAANAGAVPGDVLPDVEAFLVDRGPGGPRCHLVPIDACYRLAGLVRLHWKGFDGGPDVWKAIDGFFTDLGDGGTGGPARPGGRPAGEPAAQAAPAAVAPAPAAAARTGPAVTATCRAGGGGG</sequence>
<feature type="compositionally biased region" description="Basic and acidic residues" evidence="1">
    <location>
        <begin position="7"/>
        <end position="60"/>
    </location>
</feature>
<dbReference type="InterPro" id="IPR045991">
    <property type="entry name" value="DUF5947"/>
</dbReference>
<evidence type="ECO:0000313" key="3">
    <source>
        <dbReference type="Proteomes" id="UP000655287"/>
    </source>
</evidence>
<gene>
    <name evidence="2" type="ORF">Sru01_33630</name>
</gene>
<reference evidence="2" key="1">
    <citation type="submission" date="2021-01" db="EMBL/GenBank/DDBJ databases">
        <title>Whole genome shotgun sequence of Sphaerisporangium rufum NBRC 109079.</title>
        <authorList>
            <person name="Komaki H."/>
            <person name="Tamura T."/>
        </authorList>
    </citation>
    <scope>NUCLEOTIDE SEQUENCE</scope>
    <source>
        <strain evidence="2">NBRC 109079</strain>
    </source>
</reference>
<protein>
    <submittedName>
        <fullName evidence="2">Uncharacterized protein</fullName>
    </submittedName>
</protein>
<feature type="region of interest" description="Disordered" evidence="1">
    <location>
        <begin position="263"/>
        <end position="286"/>
    </location>
</feature>
<dbReference type="AlphaFoldDB" id="A0A919R288"/>
<feature type="region of interest" description="Disordered" evidence="1">
    <location>
        <begin position="1"/>
        <end position="81"/>
    </location>
</feature>
<keyword evidence="3" id="KW-1185">Reference proteome</keyword>
<comment type="caution">
    <text evidence="2">The sequence shown here is derived from an EMBL/GenBank/DDBJ whole genome shotgun (WGS) entry which is preliminary data.</text>
</comment>
<dbReference type="Proteomes" id="UP000655287">
    <property type="component" value="Unassembled WGS sequence"/>
</dbReference>
<proteinExistence type="predicted"/>